<evidence type="ECO:0000256" key="1">
    <source>
        <dbReference type="SAM" id="Phobius"/>
    </source>
</evidence>
<dbReference type="GeneID" id="94837084"/>
<evidence type="ECO:0000313" key="4">
    <source>
        <dbReference type="Proteomes" id="UP000179807"/>
    </source>
</evidence>
<feature type="transmembrane region" description="Helical" evidence="1">
    <location>
        <begin position="225"/>
        <end position="247"/>
    </location>
</feature>
<dbReference type="VEuPathDB" id="TrichDB:TRFO_22128"/>
<dbReference type="RefSeq" id="XP_068362258.1">
    <property type="nucleotide sequence ID" value="XM_068502380.1"/>
</dbReference>
<protein>
    <recommendedName>
        <fullName evidence="5">GOLD domain-containing protein</fullName>
    </recommendedName>
</protein>
<keyword evidence="2" id="KW-0732">Signal</keyword>
<feature type="signal peptide" evidence="2">
    <location>
        <begin position="1"/>
        <end position="19"/>
    </location>
</feature>
<reference evidence="3" key="1">
    <citation type="submission" date="2016-10" db="EMBL/GenBank/DDBJ databases">
        <authorList>
            <person name="Benchimol M."/>
            <person name="Almeida L.G."/>
            <person name="Vasconcelos A.T."/>
            <person name="Perreira-Neves A."/>
            <person name="Rosa I.A."/>
            <person name="Tasca T."/>
            <person name="Bogo M.R."/>
            <person name="de Souza W."/>
        </authorList>
    </citation>
    <scope>NUCLEOTIDE SEQUENCE [LARGE SCALE GENOMIC DNA]</scope>
    <source>
        <strain evidence="3">K</strain>
    </source>
</reference>
<feature type="chain" id="PRO_5012181884" description="GOLD domain-containing protein" evidence="2">
    <location>
        <begin position="20"/>
        <end position="264"/>
    </location>
</feature>
<keyword evidence="4" id="KW-1185">Reference proteome</keyword>
<name>A0A1J4KDQ6_9EUKA</name>
<keyword evidence="1" id="KW-0812">Transmembrane</keyword>
<evidence type="ECO:0000256" key="2">
    <source>
        <dbReference type="SAM" id="SignalP"/>
    </source>
</evidence>
<keyword evidence="1" id="KW-1133">Transmembrane helix</keyword>
<dbReference type="AlphaFoldDB" id="A0A1J4KDQ6"/>
<proteinExistence type="predicted"/>
<organism evidence="3 4">
    <name type="scientific">Tritrichomonas foetus</name>
    <dbReference type="NCBI Taxonomy" id="1144522"/>
    <lineage>
        <taxon>Eukaryota</taxon>
        <taxon>Metamonada</taxon>
        <taxon>Parabasalia</taxon>
        <taxon>Tritrichomonadida</taxon>
        <taxon>Tritrichomonadidae</taxon>
        <taxon>Tritrichomonas</taxon>
    </lineage>
</organism>
<dbReference type="Proteomes" id="UP000179807">
    <property type="component" value="Unassembled WGS sequence"/>
</dbReference>
<evidence type="ECO:0008006" key="5">
    <source>
        <dbReference type="Google" id="ProtNLM"/>
    </source>
</evidence>
<dbReference type="EMBL" id="MLAK01000648">
    <property type="protein sequence ID" value="OHT09122.1"/>
    <property type="molecule type" value="Genomic_DNA"/>
</dbReference>
<sequence length="264" mass="30866">MFSFLMTLSMALSIQQISSLQYVSLQVNAKEKIFINITKNYSIIMILSENVGVYKVNGEKKRNIFHEQNFGIDFGNQIGTFEFWFYENNVCEVMIYSFDEDCDIRITTNNPFYVKTLGQSTIKTCLFYGLYENGCSSIDSQKNFTIQTIGKNNSFIAKDDTHQQLVTPFSLTFYDKIDIGCEYQPFKARYIIDEERTFLDIGMKVFDTKINEHVFIPDEPNYFKLFFLLTKFMLVLILACIILFNMWKEFLCQQSLPDDGENLL</sequence>
<gene>
    <name evidence="3" type="ORF">TRFO_22128</name>
</gene>
<accession>A0A1J4KDQ6</accession>
<evidence type="ECO:0000313" key="3">
    <source>
        <dbReference type="EMBL" id="OHT09122.1"/>
    </source>
</evidence>
<comment type="caution">
    <text evidence="3">The sequence shown here is derived from an EMBL/GenBank/DDBJ whole genome shotgun (WGS) entry which is preliminary data.</text>
</comment>
<keyword evidence="1" id="KW-0472">Membrane</keyword>